<organism evidence="3 4">
    <name type="scientific">Penicillium vulpinum</name>
    <dbReference type="NCBI Taxonomy" id="29845"/>
    <lineage>
        <taxon>Eukaryota</taxon>
        <taxon>Fungi</taxon>
        <taxon>Dikarya</taxon>
        <taxon>Ascomycota</taxon>
        <taxon>Pezizomycotina</taxon>
        <taxon>Eurotiomycetes</taxon>
        <taxon>Eurotiomycetidae</taxon>
        <taxon>Eurotiales</taxon>
        <taxon>Aspergillaceae</taxon>
        <taxon>Penicillium</taxon>
    </lineage>
</organism>
<reference evidence="4" key="1">
    <citation type="journal article" date="2017" name="Nat. Microbiol.">
        <title>Global analysis of biosynthetic gene clusters reveals vast potential of secondary metabolite production in Penicillium species.</title>
        <authorList>
            <person name="Nielsen J.C."/>
            <person name="Grijseels S."/>
            <person name="Prigent S."/>
            <person name="Ji B."/>
            <person name="Dainat J."/>
            <person name="Nielsen K.F."/>
            <person name="Frisvad J.C."/>
            <person name="Workman M."/>
            <person name="Nielsen J."/>
        </authorList>
    </citation>
    <scope>NUCLEOTIDE SEQUENCE [LARGE SCALE GENOMIC DNA]</scope>
    <source>
        <strain evidence="4">IBT 29486</strain>
    </source>
</reference>
<accession>A0A1V6RME1</accession>
<evidence type="ECO:0000313" key="4">
    <source>
        <dbReference type="Proteomes" id="UP000191518"/>
    </source>
</evidence>
<evidence type="ECO:0000256" key="1">
    <source>
        <dbReference type="SAM" id="MobiDB-lite"/>
    </source>
</evidence>
<feature type="compositionally biased region" description="Basic and acidic residues" evidence="1">
    <location>
        <begin position="276"/>
        <end position="285"/>
    </location>
</feature>
<keyword evidence="2" id="KW-0812">Transmembrane</keyword>
<feature type="compositionally biased region" description="Polar residues" evidence="1">
    <location>
        <begin position="185"/>
        <end position="207"/>
    </location>
</feature>
<evidence type="ECO:0000313" key="3">
    <source>
        <dbReference type="EMBL" id="OQE02718.1"/>
    </source>
</evidence>
<feature type="compositionally biased region" description="Polar residues" evidence="1">
    <location>
        <begin position="214"/>
        <end position="226"/>
    </location>
</feature>
<feature type="compositionally biased region" description="Basic and acidic residues" evidence="1">
    <location>
        <begin position="301"/>
        <end position="326"/>
    </location>
</feature>
<feature type="compositionally biased region" description="Basic residues" evidence="1">
    <location>
        <begin position="387"/>
        <end position="396"/>
    </location>
</feature>
<feature type="compositionally biased region" description="Basic residues" evidence="1">
    <location>
        <begin position="171"/>
        <end position="183"/>
    </location>
</feature>
<feature type="compositionally biased region" description="Basic and acidic residues" evidence="1">
    <location>
        <begin position="412"/>
        <end position="421"/>
    </location>
</feature>
<dbReference type="Proteomes" id="UP000191518">
    <property type="component" value="Unassembled WGS sequence"/>
</dbReference>
<keyword evidence="2" id="KW-0472">Membrane</keyword>
<keyword evidence="2" id="KW-1133">Transmembrane helix</keyword>
<feature type="region of interest" description="Disordered" evidence="1">
    <location>
        <begin position="51"/>
        <end position="485"/>
    </location>
</feature>
<feature type="compositionally biased region" description="Polar residues" evidence="1">
    <location>
        <begin position="241"/>
        <end position="275"/>
    </location>
</feature>
<keyword evidence="4" id="KW-1185">Reference proteome</keyword>
<dbReference type="STRING" id="29845.A0A1V6RME1"/>
<gene>
    <name evidence="3" type="ORF">PENVUL_c039G09358</name>
</gene>
<name>A0A1V6RME1_9EURO</name>
<evidence type="ECO:0000256" key="2">
    <source>
        <dbReference type="SAM" id="Phobius"/>
    </source>
</evidence>
<feature type="compositionally biased region" description="Low complexity" evidence="1">
    <location>
        <begin position="149"/>
        <end position="158"/>
    </location>
</feature>
<feature type="compositionally biased region" description="Polar residues" evidence="1">
    <location>
        <begin position="327"/>
        <end position="339"/>
    </location>
</feature>
<dbReference type="OrthoDB" id="4362457at2759"/>
<comment type="caution">
    <text evidence="3">The sequence shown here is derived from an EMBL/GenBank/DDBJ whole genome shotgun (WGS) entry which is preliminary data.</text>
</comment>
<feature type="transmembrane region" description="Helical" evidence="2">
    <location>
        <begin position="6"/>
        <end position="28"/>
    </location>
</feature>
<sequence>MQNNVLIGVLLAVAVVIPVFGWLFYLWYRSYLIKMHQEGQAFDRRDRDRAQANYGPADGAQPPVAGPYFTSRGWVRPKTRGPSHALRPTPQYIHPGQPIFTGIPHSDQHFQGPNQANIHSPRKMNQPPNQLSKRQQRKQRALQNKQKRQQQIGQQQSQNEEKNQHNQQNQRKQKNKNKARNHQKSPNAQSPNAQSPKAQSPKSQWGQAQLYHQRGNTEGQDDQTSNHGKDGWGNDGKSWDNQHYTGQNDNNDHLGNTHNNDQGGQRNSGSRSPRQYSRDNEKDYDQSQDNNSPRQRRSRWDKKPQDDHRYSNERGRGNHEEQHLQHESYNNRPASPDQASRNEVESRRGWGQSDDDAQQDSRSRSNHSNYDDCNNYDGWGDDDAKSYHKKNKRNHRVSLERKSRGRSSPNREWGHEEHRGGGSDSWSQDGNVHRDKRKKEKKERWQIELEENEKRRRGRSPSRGGSDAGWDKRSQVSGWKETQKW</sequence>
<feature type="compositionally biased region" description="Polar residues" evidence="1">
    <location>
        <begin position="109"/>
        <end position="118"/>
    </location>
</feature>
<dbReference type="EMBL" id="MDYP01000039">
    <property type="protein sequence ID" value="OQE02718.1"/>
    <property type="molecule type" value="Genomic_DNA"/>
</dbReference>
<dbReference type="AlphaFoldDB" id="A0A1V6RME1"/>
<protein>
    <submittedName>
        <fullName evidence="3">Uncharacterized protein</fullName>
    </submittedName>
</protein>
<feature type="compositionally biased region" description="Basic and acidic residues" evidence="1">
    <location>
        <begin position="227"/>
        <end position="240"/>
    </location>
</feature>
<proteinExistence type="predicted"/>
<feature type="compositionally biased region" description="Basic residues" evidence="1">
    <location>
        <begin position="134"/>
        <end position="148"/>
    </location>
</feature>